<gene>
    <name evidence="1" type="ORF">S01H1_48281</name>
</gene>
<protein>
    <submittedName>
        <fullName evidence="1">Uncharacterized protein</fullName>
    </submittedName>
</protein>
<accession>X0WS97</accession>
<organism evidence="1">
    <name type="scientific">marine sediment metagenome</name>
    <dbReference type="NCBI Taxonomy" id="412755"/>
    <lineage>
        <taxon>unclassified sequences</taxon>
        <taxon>metagenomes</taxon>
        <taxon>ecological metagenomes</taxon>
    </lineage>
</organism>
<comment type="caution">
    <text evidence="1">The sequence shown here is derived from an EMBL/GenBank/DDBJ whole genome shotgun (WGS) entry which is preliminary data.</text>
</comment>
<evidence type="ECO:0000313" key="1">
    <source>
        <dbReference type="EMBL" id="GAG27403.1"/>
    </source>
</evidence>
<dbReference type="AlphaFoldDB" id="X0WS97"/>
<name>X0WS97_9ZZZZ</name>
<sequence>VGAIEVAKPKVNVVLRTYLEAQKYVHPRTPKYWRFLVTRFPPEIQNFLLGKKSIFDAVLTAQQQINEDIETGRGRL</sequence>
<feature type="non-terminal residue" evidence="1">
    <location>
        <position position="1"/>
    </location>
</feature>
<proteinExistence type="predicted"/>
<dbReference type="EMBL" id="BARS01031000">
    <property type="protein sequence ID" value="GAG27403.1"/>
    <property type="molecule type" value="Genomic_DNA"/>
</dbReference>
<reference evidence="1" key="1">
    <citation type="journal article" date="2014" name="Front. Microbiol.">
        <title>High frequency of phylogenetically diverse reductive dehalogenase-homologous genes in deep subseafloor sedimentary metagenomes.</title>
        <authorList>
            <person name="Kawai M."/>
            <person name="Futagami T."/>
            <person name="Toyoda A."/>
            <person name="Takaki Y."/>
            <person name="Nishi S."/>
            <person name="Hori S."/>
            <person name="Arai W."/>
            <person name="Tsubouchi T."/>
            <person name="Morono Y."/>
            <person name="Uchiyama I."/>
            <person name="Ito T."/>
            <person name="Fujiyama A."/>
            <person name="Inagaki F."/>
            <person name="Takami H."/>
        </authorList>
    </citation>
    <scope>NUCLEOTIDE SEQUENCE</scope>
    <source>
        <strain evidence="1">Expedition CK06-06</strain>
    </source>
</reference>